<sequence length="262" mass="30517">MKEDRNILPLSPNAHVLWDMHEFGLRPIKHSTDPDHILFLQVVIFKELHVEIGFSSNRPRGGFSFVLMDACREDPPKFIRHGDVYKLVTTDPEKRPLPRFEYLQLRYAVQTIIAAQKAAGALKTLFGGPPPESTVGLELDDVCVPREWEEDLDQAERFGILDYASKNKWRLAILECEYRKRHALWEEEDVEEEDVEEEDVEEEDVEEEDVEEQDVEQPWSACLTERPPGSTAQEARVSVPRYYLLSPNKYQYMLETRTRRGT</sequence>
<reference evidence="2" key="1">
    <citation type="submission" date="2023-06" db="EMBL/GenBank/DDBJ databases">
        <title>Genome-scale phylogeny and comparative genomics of the fungal order Sordariales.</title>
        <authorList>
            <consortium name="Lawrence Berkeley National Laboratory"/>
            <person name="Hensen N."/>
            <person name="Bonometti L."/>
            <person name="Westerberg I."/>
            <person name="Brannstrom I.O."/>
            <person name="Guillou S."/>
            <person name="Cros-Aarteil S."/>
            <person name="Calhoun S."/>
            <person name="Haridas S."/>
            <person name="Kuo A."/>
            <person name="Mondo S."/>
            <person name="Pangilinan J."/>
            <person name="Riley R."/>
            <person name="Labutti K."/>
            <person name="Andreopoulos B."/>
            <person name="Lipzen A."/>
            <person name="Chen C."/>
            <person name="Yanf M."/>
            <person name="Daum C."/>
            <person name="Ng V."/>
            <person name="Clum A."/>
            <person name="Steindorff A."/>
            <person name="Ohm R."/>
            <person name="Martin F."/>
            <person name="Silar P."/>
            <person name="Natvig D."/>
            <person name="Lalanne C."/>
            <person name="Gautier V."/>
            <person name="Ament-Velasquez S.L."/>
            <person name="Kruys A."/>
            <person name="Hutchinson M.I."/>
            <person name="Powell A.J."/>
            <person name="Barry K."/>
            <person name="Miller A.N."/>
            <person name="Grigoriev I.V."/>
            <person name="Debuchy R."/>
            <person name="Gladieux P."/>
            <person name="Thoren M.H."/>
            <person name="Johannesson H."/>
        </authorList>
    </citation>
    <scope>NUCLEOTIDE SEQUENCE</scope>
    <source>
        <strain evidence="2">CBS 540.89</strain>
    </source>
</reference>
<evidence type="ECO:0000313" key="2">
    <source>
        <dbReference type="EMBL" id="KAK0719060.1"/>
    </source>
</evidence>
<protein>
    <submittedName>
        <fullName evidence="2">Uncharacterized protein</fullName>
    </submittedName>
</protein>
<keyword evidence="3" id="KW-1185">Reference proteome</keyword>
<organism evidence="2 3">
    <name type="scientific">Apiosordaria backusii</name>
    <dbReference type="NCBI Taxonomy" id="314023"/>
    <lineage>
        <taxon>Eukaryota</taxon>
        <taxon>Fungi</taxon>
        <taxon>Dikarya</taxon>
        <taxon>Ascomycota</taxon>
        <taxon>Pezizomycotina</taxon>
        <taxon>Sordariomycetes</taxon>
        <taxon>Sordariomycetidae</taxon>
        <taxon>Sordariales</taxon>
        <taxon>Lasiosphaeriaceae</taxon>
        <taxon>Apiosordaria</taxon>
    </lineage>
</organism>
<feature type="region of interest" description="Disordered" evidence="1">
    <location>
        <begin position="189"/>
        <end position="234"/>
    </location>
</feature>
<dbReference type="Proteomes" id="UP001172159">
    <property type="component" value="Unassembled WGS sequence"/>
</dbReference>
<comment type="caution">
    <text evidence="2">The sequence shown here is derived from an EMBL/GenBank/DDBJ whole genome shotgun (WGS) entry which is preliminary data.</text>
</comment>
<gene>
    <name evidence="2" type="ORF">B0T21DRAFT_60626</name>
</gene>
<dbReference type="AlphaFoldDB" id="A0AA40DXC1"/>
<proteinExistence type="predicted"/>
<name>A0AA40DXC1_9PEZI</name>
<accession>A0AA40DXC1</accession>
<evidence type="ECO:0000313" key="3">
    <source>
        <dbReference type="Proteomes" id="UP001172159"/>
    </source>
</evidence>
<dbReference type="EMBL" id="JAUKTV010000013">
    <property type="protein sequence ID" value="KAK0719060.1"/>
    <property type="molecule type" value="Genomic_DNA"/>
</dbReference>
<feature type="compositionally biased region" description="Acidic residues" evidence="1">
    <location>
        <begin position="189"/>
        <end position="215"/>
    </location>
</feature>
<evidence type="ECO:0000256" key="1">
    <source>
        <dbReference type="SAM" id="MobiDB-lite"/>
    </source>
</evidence>